<dbReference type="Pfam" id="PF07804">
    <property type="entry name" value="HipA_C"/>
    <property type="match status" value="1"/>
</dbReference>
<name>A0AA90SRZ0_9GAMM</name>
<keyword evidence="3" id="KW-0418">Kinase</keyword>
<evidence type="ECO:0000256" key="1">
    <source>
        <dbReference type="ARBA" id="ARBA00010164"/>
    </source>
</evidence>
<dbReference type="InterPro" id="IPR012893">
    <property type="entry name" value="HipA-like_C"/>
</dbReference>
<keyword evidence="2" id="KW-0808">Transferase</keyword>
<dbReference type="Proteomes" id="UP001178148">
    <property type="component" value="Unassembled WGS sequence"/>
</dbReference>
<dbReference type="EMBL" id="JASXSV010000001">
    <property type="protein sequence ID" value="MDP0587789.1"/>
    <property type="molecule type" value="Genomic_DNA"/>
</dbReference>
<dbReference type="GO" id="GO:0005829">
    <property type="term" value="C:cytosol"/>
    <property type="evidence" value="ECO:0007669"/>
    <property type="project" value="TreeGrafter"/>
</dbReference>
<evidence type="ECO:0000256" key="3">
    <source>
        <dbReference type="ARBA" id="ARBA00022777"/>
    </source>
</evidence>
<organism evidence="6 7">
    <name type="scientific">Candidatus Endonucleibacter bathymodioli</name>
    <dbReference type="NCBI Taxonomy" id="539814"/>
    <lineage>
        <taxon>Bacteria</taxon>
        <taxon>Pseudomonadati</taxon>
        <taxon>Pseudomonadota</taxon>
        <taxon>Gammaproteobacteria</taxon>
        <taxon>Oceanospirillales</taxon>
        <taxon>Endozoicomonadaceae</taxon>
        <taxon>Candidatus Endonucleibacter</taxon>
    </lineage>
</organism>
<dbReference type="GO" id="GO:0004674">
    <property type="term" value="F:protein serine/threonine kinase activity"/>
    <property type="evidence" value="ECO:0007669"/>
    <property type="project" value="TreeGrafter"/>
</dbReference>
<feature type="domain" description="HipA-like C-terminal" evidence="4">
    <location>
        <begin position="169"/>
        <end position="406"/>
    </location>
</feature>
<dbReference type="AlphaFoldDB" id="A0AA90SRZ0"/>
<evidence type="ECO:0000259" key="4">
    <source>
        <dbReference type="Pfam" id="PF07804"/>
    </source>
</evidence>
<gene>
    <name evidence="6" type="ORF">QS748_00690</name>
</gene>
<dbReference type="InterPro" id="IPR017508">
    <property type="entry name" value="HipA_N1"/>
</dbReference>
<accession>A0AA90SRZ0</accession>
<dbReference type="PANTHER" id="PTHR37419:SF8">
    <property type="entry name" value="TOXIN YJJJ"/>
    <property type="match status" value="1"/>
</dbReference>
<proteinExistence type="inferred from homology"/>
<evidence type="ECO:0000259" key="5">
    <source>
        <dbReference type="Pfam" id="PF13657"/>
    </source>
</evidence>
<evidence type="ECO:0000313" key="6">
    <source>
        <dbReference type="EMBL" id="MDP0587789.1"/>
    </source>
</evidence>
<feature type="domain" description="HipA N-terminal subdomain 1" evidence="5">
    <location>
        <begin position="5"/>
        <end position="115"/>
    </location>
</feature>
<evidence type="ECO:0000256" key="2">
    <source>
        <dbReference type="ARBA" id="ARBA00022679"/>
    </source>
</evidence>
<dbReference type="Gene3D" id="1.10.1070.20">
    <property type="match status" value="1"/>
</dbReference>
<comment type="similarity">
    <text evidence="1">Belongs to the HipA Ser/Thr kinase family.</text>
</comment>
<keyword evidence="7" id="KW-1185">Reference proteome</keyword>
<evidence type="ECO:0000313" key="7">
    <source>
        <dbReference type="Proteomes" id="UP001178148"/>
    </source>
</evidence>
<sequence length="434" mass="48768">MTAAQIKLWGKSIGAVSWDDSAGLAHFEYESEFINSDIEVAPFTMPLSRQIYSFAALPRETFHGLPGLIADSLPDDFGNALINVWLAKQGRSPETFNPVERLCYIGARGMGALEYQPSQGNFSNKPESVDVKALVELASKILTKRNTLEGSFAPELRENSLQEILKIGTSAGGARAKAIIGWNQKTNEVRSGQVTAGEGFTDWLLKFDGVSGNKDKELDDPAGYGLIEHAYYQMAREAKIDMEESRLLKENGRNHFMTKRFDRTASGQKIHMQSLCAMEHFDFKQAGAYSYEQALRTIRKLGMPMATIEQQFRRMAFNIIGRNQDDHVKNISFLMDKSGNWSLSPAFDMTYSYNPQGDWTNKHQMSLNGKCDHFTIDDFKVCAKNISMKRGRAEEIVRQVQKAILQWKHFADESSIPAKIANSVAKAHRTDILK</sequence>
<dbReference type="Pfam" id="PF13657">
    <property type="entry name" value="Couple_hipA"/>
    <property type="match status" value="1"/>
</dbReference>
<dbReference type="InterPro" id="IPR052028">
    <property type="entry name" value="HipA_Ser/Thr_kinase"/>
</dbReference>
<protein>
    <submittedName>
        <fullName evidence="6">Type II toxin-antitoxin system HipA family toxin</fullName>
    </submittedName>
</protein>
<dbReference type="PANTHER" id="PTHR37419">
    <property type="entry name" value="SERINE/THREONINE-PROTEIN KINASE TOXIN HIPA"/>
    <property type="match status" value="1"/>
</dbReference>
<reference evidence="6 7" key="1">
    <citation type="journal article" date="2023" name="bioRxiv">
        <title>An intranuclear bacterial parasite of deep-sea mussels expresses apoptosis inhibitors acquired from its host.</title>
        <authorList>
            <person name="Gonzalez Porras M.A."/>
            <person name="Assie A."/>
            <person name="Tietjen M."/>
            <person name="Violette M."/>
            <person name="Kleiner M."/>
            <person name="Gruber-Vodicka H."/>
            <person name="Dubilier N."/>
            <person name="Leisch N."/>
        </authorList>
    </citation>
    <scope>NUCLEOTIDE SEQUENCE [LARGE SCALE GENOMIC DNA]</scope>
    <source>
        <strain evidence="6">IAP13</strain>
    </source>
</reference>
<comment type="caution">
    <text evidence="6">The sequence shown here is derived from an EMBL/GenBank/DDBJ whole genome shotgun (WGS) entry which is preliminary data.</text>
</comment>